<dbReference type="Pfam" id="PF04339">
    <property type="entry name" value="FemAB_like"/>
    <property type="match status" value="1"/>
</dbReference>
<dbReference type="EMBL" id="JACICF010000002">
    <property type="protein sequence ID" value="MBB3764876.1"/>
    <property type="molecule type" value="Genomic_DNA"/>
</dbReference>
<gene>
    <name evidence="1" type="ORF">FHS50_001938</name>
</gene>
<organism evidence="1 2">
    <name type="scientific">Sphingomicrobium lutaoense</name>
    <dbReference type="NCBI Taxonomy" id="515949"/>
    <lineage>
        <taxon>Bacteria</taxon>
        <taxon>Pseudomonadati</taxon>
        <taxon>Pseudomonadota</taxon>
        <taxon>Alphaproteobacteria</taxon>
        <taxon>Sphingomonadales</taxon>
        <taxon>Sphingomonadaceae</taxon>
        <taxon>Sphingomicrobium</taxon>
    </lineage>
</organism>
<evidence type="ECO:0008006" key="3">
    <source>
        <dbReference type="Google" id="ProtNLM"/>
    </source>
</evidence>
<dbReference type="PANTHER" id="PTHR47017">
    <property type="entry name" value="ACYL-COA"/>
    <property type="match status" value="1"/>
</dbReference>
<dbReference type="Proteomes" id="UP000578569">
    <property type="component" value="Unassembled WGS sequence"/>
</dbReference>
<dbReference type="Gene3D" id="3.40.630.30">
    <property type="match status" value="1"/>
</dbReference>
<dbReference type="PANTHER" id="PTHR47017:SF1">
    <property type="entry name" value="ACYL-COA"/>
    <property type="match status" value="1"/>
</dbReference>
<evidence type="ECO:0000313" key="1">
    <source>
        <dbReference type="EMBL" id="MBB3764876.1"/>
    </source>
</evidence>
<comment type="caution">
    <text evidence="1">The sequence shown here is derived from an EMBL/GenBank/DDBJ whole genome shotgun (WGS) entry which is preliminary data.</text>
</comment>
<sequence length="383" mass="43075">MADQAPDIHARLEGAIADVDADSWDALAGKGDPFLSHAFLRLLEESGSVGGTSGWSPLHLTLHRGDRLIGAAPAYLKAHSQGEYVFDHGWADAWHRAGGEYYPKLLVAIPFTPCPGPRLLGENRAILVGAMEGVARQNGLSSVHATFCEEEDVQVFEERGWLVREGLQFHWRNHGYHSFDDFLAALTSRKRKAIRKERRTACEGLEIRTLRGDEIGPEAADAMWRFYQDTGARKWGHPYLTRAFFDAMVERLGDRLLMFLACRDGEPIAGALNLVGQDTLYGRYWGALEHRPFLHFELSYYRAIEWAIENGLQTVQAGAQGEHKVARGYEPVITRSAHYLPHPDFAEAVARFIEGERRAVAAERRYYLDLLPYRSEVLSNIAT</sequence>
<proteinExistence type="predicted"/>
<name>A0A839Z0T7_9SPHN</name>
<dbReference type="InterPro" id="IPR016181">
    <property type="entry name" value="Acyl_CoA_acyltransferase"/>
</dbReference>
<keyword evidence="2" id="KW-1185">Reference proteome</keyword>
<reference evidence="1 2" key="1">
    <citation type="submission" date="2020-08" db="EMBL/GenBank/DDBJ databases">
        <title>Genomic Encyclopedia of Type Strains, Phase IV (KMG-IV): sequencing the most valuable type-strain genomes for metagenomic binning, comparative biology and taxonomic classification.</title>
        <authorList>
            <person name="Goeker M."/>
        </authorList>
    </citation>
    <scope>NUCLEOTIDE SEQUENCE [LARGE SCALE GENOMIC DNA]</scope>
    <source>
        <strain evidence="1 2">DSM 24194</strain>
    </source>
</reference>
<dbReference type="InterPro" id="IPR007434">
    <property type="entry name" value="FemAB-like"/>
</dbReference>
<dbReference type="SUPFAM" id="SSF55729">
    <property type="entry name" value="Acyl-CoA N-acyltransferases (Nat)"/>
    <property type="match status" value="1"/>
</dbReference>
<evidence type="ECO:0000313" key="2">
    <source>
        <dbReference type="Proteomes" id="UP000578569"/>
    </source>
</evidence>
<dbReference type="RefSeq" id="WP_183934235.1">
    <property type="nucleotide sequence ID" value="NZ_JACICF010000002.1"/>
</dbReference>
<dbReference type="AlphaFoldDB" id="A0A839Z0T7"/>
<accession>A0A839Z0T7</accession>
<protein>
    <recommendedName>
        <fullName evidence="3">N-acetyltransferase</fullName>
    </recommendedName>
</protein>